<dbReference type="AlphaFoldDB" id="A0A7X3LVA3"/>
<dbReference type="Proteomes" id="UP000433101">
    <property type="component" value="Unassembled WGS sequence"/>
</dbReference>
<dbReference type="GO" id="GO:0005737">
    <property type="term" value="C:cytoplasm"/>
    <property type="evidence" value="ECO:0007669"/>
    <property type="project" value="UniProtKB-SubCell"/>
</dbReference>
<dbReference type="RefSeq" id="WP_160776048.1">
    <property type="nucleotide sequence ID" value="NZ_WUMV01000006.1"/>
</dbReference>
<protein>
    <recommendedName>
        <fullName evidence="3">Urease accessory protein UreD</fullName>
    </recommendedName>
</protein>
<reference evidence="4 5" key="1">
    <citation type="submission" date="2019-12" db="EMBL/GenBank/DDBJ databases">
        <authorList>
            <person name="Li M."/>
        </authorList>
    </citation>
    <scope>NUCLEOTIDE SEQUENCE [LARGE SCALE GENOMIC DNA]</scope>
    <source>
        <strain evidence="4 5">GBMRC 2046</strain>
    </source>
</reference>
<keyword evidence="2 3" id="KW-0143">Chaperone</keyword>
<evidence type="ECO:0000256" key="2">
    <source>
        <dbReference type="ARBA" id="ARBA00023186"/>
    </source>
</evidence>
<evidence type="ECO:0000256" key="1">
    <source>
        <dbReference type="ARBA" id="ARBA00007177"/>
    </source>
</evidence>
<organism evidence="4 5">
    <name type="scientific">Stappia sediminis</name>
    <dbReference type="NCBI Taxonomy" id="2692190"/>
    <lineage>
        <taxon>Bacteria</taxon>
        <taxon>Pseudomonadati</taxon>
        <taxon>Pseudomonadota</taxon>
        <taxon>Alphaproteobacteria</taxon>
        <taxon>Hyphomicrobiales</taxon>
        <taxon>Stappiaceae</taxon>
        <taxon>Stappia</taxon>
    </lineage>
</organism>
<evidence type="ECO:0000256" key="3">
    <source>
        <dbReference type="HAMAP-Rule" id="MF_01384"/>
    </source>
</evidence>
<dbReference type="EMBL" id="WUMV01000006">
    <property type="protein sequence ID" value="MXN65796.1"/>
    <property type="molecule type" value="Genomic_DNA"/>
</dbReference>
<comment type="caution">
    <text evidence="4">The sequence shown here is derived from an EMBL/GenBank/DDBJ whole genome shotgun (WGS) entry which is preliminary data.</text>
</comment>
<dbReference type="HAMAP" id="MF_01384">
    <property type="entry name" value="UreD"/>
    <property type="match status" value="1"/>
</dbReference>
<name>A0A7X3LVA3_9HYPH</name>
<keyword evidence="3" id="KW-0996">Nickel insertion</keyword>
<evidence type="ECO:0000313" key="5">
    <source>
        <dbReference type="Proteomes" id="UP000433101"/>
    </source>
</evidence>
<evidence type="ECO:0000313" key="4">
    <source>
        <dbReference type="EMBL" id="MXN65796.1"/>
    </source>
</evidence>
<dbReference type="GO" id="GO:0016151">
    <property type="term" value="F:nickel cation binding"/>
    <property type="evidence" value="ECO:0007669"/>
    <property type="project" value="UniProtKB-UniRule"/>
</dbReference>
<sequence>MQQAAIKIAGEQAPEERDTAATAVPALQRAFGEARISFKKRGERSALGELYQAGCCKVRLPRIGNAGPEAVLINTSGGLTDGDRYSVDASWQTSSHATITTQACERIYRARQGNAEVVNTLRVADQAIAHWLPQETILFDGGRLTRQATVHLQGSARFLGLEAFILGRPAMGERVRSGRFSDSWRIERDGELLFIDRISLCGDIEAKLDRPGCGNGARAFATLLYAGPDSEAKCALLRDIHPGSSITFGCTDLDGVVLARFLAPDGQSLRSALRPVLEKLRGGEGLPRVWMT</sequence>
<proteinExistence type="inferred from homology"/>
<comment type="similarity">
    <text evidence="1 3">Belongs to the UreD family.</text>
</comment>
<keyword evidence="5" id="KW-1185">Reference proteome</keyword>
<gene>
    <name evidence="3" type="primary">ureD</name>
    <name evidence="4" type="ORF">GR183_12845</name>
</gene>
<dbReference type="PANTHER" id="PTHR33643:SF1">
    <property type="entry name" value="UREASE ACCESSORY PROTEIN D"/>
    <property type="match status" value="1"/>
</dbReference>
<dbReference type="Pfam" id="PF01774">
    <property type="entry name" value="UreD"/>
    <property type="match status" value="1"/>
</dbReference>
<dbReference type="InterPro" id="IPR002669">
    <property type="entry name" value="UreD"/>
</dbReference>
<accession>A0A7X3LVA3</accession>
<dbReference type="PANTHER" id="PTHR33643">
    <property type="entry name" value="UREASE ACCESSORY PROTEIN D"/>
    <property type="match status" value="1"/>
</dbReference>
<comment type="subcellular location">
    <subcellularLocation>
        <location evidence="3">Cytoplasm</location>
    </subcellularLocation>
</comment>
<comment type="function">
    <text evidence="3">Required for maturation of urease via the functional incorporation of the urease nickel metallocenter.</text>
</comment>
<comment type="subunit">
    <text evidence="3">UreD, UreF and UreG form a complex that acts as a GTP-hydrolysis-dependent molecular chaperone, activating the urease apoprotein by helping to assemble the nickel containing metallocenter of UreC. The UreE protein probably delivers the nickel.</text>
</comment>
<keyword evidence="3" id="KW-0963">Cytoplasm</keyword>